<dbReference type="EMBL" id="JAODUP010000614">
    <property type="protein sequence ID" value="KAK2146359.1"/>
    <property type="molecule type" value="Genomic_DNA"/>
</dbReference>
<evidence type="ECO:0008006" key="9">
    <source>
        <dbReference type="Google" id="ProtNLM"/>
    </source>
</evidence>
<protein>
    <recommendedName>
        <fullName evidence="9">Tetraspanin</fullName>
    </recommendedName>
</protein>
<name>A0AAD9J4N8_9ANNE</name>
<dbReference type="PRINTS" id="PR00259">
    <property type="entry name" value="TMFOUR"/>
</dbReference>
<feature type="transmembrane region" description="Helical" evidence="6">
    <location>
        <begin position="127"/>
        <end position="156"/>
    </location>
</feature>
<feature type="transmembrane region" description="Helical" evidence="6">
    <location>
        <begin position="90"/>
        <end position="115"/>
    </location>
</feature>
<evidence type="ECO:0000256" key="4">
    <source>
        <dbReference type="ARBA" id="ARBA00022989"/>
    </source>
</evidence>
<evidence type="ECO:0000256" key="1">
    <source>
        <dbReference type="ARBA" id="ARBA00004141"/>
    </source>
</evidence>
<dbReference type="Pfam" id="PF00335">
    <property type="entry name" value="Tetraspanin"/>
    <property type="match status" value="1"/>
</dbReference>
<feature type="transmembrane region" description="Helical" evidence="6">
    <location>
        <begin position="287"/>
        <end position="312"/>
    </location>
</feature>
<sequence length="322" mass="35600">MPNIKYFRLVILQRTVCDNQTSYNTGFTWSAVDGAPESSVCVMVSLSSCTSWHMSRILLFLTEAAVTMASGHGYGRGRGRGVSGFTCVRFFFFAFNVIFWLLGCATLGIGIWLHINKGAYASLSPSFNFLSVTALCIAAGTIVLIVGFLGCCGAIMENQCMLLTYFVVVSIIFVLEIIAGILAFVYRREIETTVKQELLLGIQTRYNTPGHNLLTDTWNEMQVKWSCCGVDGYSDWTQAEGLSTGHYVPQSCCQNTMSTTCTSQNNPTLWWQKGCLGELKYRLKENLYIIGVIGISVGVVQVLGMVAAMALFCCLRNEKMYD</sequence>
<reference evidence="7" key="1">
    <citation type="journal article" date="2023" name="Mol. Biol. Evol.">
        <title>Third-Generation Sequencing Reveals the Adaptive Role of the Epigenome in Three Deep-Sea Polychaetes.</title>
        <authorList>
            <person name="Perez M."/>
            <person name="Aroh O."/>
            <person name="Sun Y."/>
            <person name="Lan Y."/>
            <person name="Juniper S.K."/>
            <person name="Young C.R."/>
            <person name="Angers B."/>
            <person name="Qian P.Y."/>
        </authorList>
    </citation>
    <scope>NUCLEOTIDE SEQUENCE</scope>
    <source>
        <strain evidence="7">P08H-3</strain>
    </source>
</reference>
<dbReference type="InterPro" id="IPR018499">
    <property type="entry name" value="Tetraspanin/Peripherin"/>
</dbReference>
<dbReference type="PANTHER" id="PTHR19282">
    <property type="entry name" value="TETRASPANIN"/>
    <property type="match status" value="1"/>
</dbReference>
<dbReference type="SUPFAM" id="SSF48652">
    <property type="entry name" value="Tetraspanin"/>
    <property type="match status" value="1"/>
</dbReference>
<dbReference type="GO" id="GO:0005886">
    <property type="term" value="C:plasma membrane"/>
    <property type="evidence" value="ECO:0007669"/>
    <property type="project" value="TreeGrafter"/>
</dbReference>
<keyword evidence="8" id="KW-1185">Reference proteome</keyword>
<comment type="subcellular location">
    <subcellularLocation>
        <location evidence="1">Membrane</location>
        <topology evidence="1">Multi-pass membrane protein</topology>
    </subcellularLocation>
</comment>
<dbReference type="InterPro" id="IPR008952">
    <property type="entry name" value="Tetraspanin_EC2_sf"/>
</dbReference>
<feature type="transmembrane region" description="Helical" evidence="6">
    <location>
        <begin position="162"/>
        <end position="186"/>
    </location>
</feature>
<dbReference type="InterPro" id="IPR018503">
    <property type="entry name" value="Tetraspanin_CS"/>
</dbReference>
<keyword evidence="5 6" id="KW-0472">Membrane</keyword>
<evidence type="ECO:0000256" key="6">
    <source>
        <dbReference type="SAM" id="Phobius"/>
    </source>
</evidence>
<accession>A0AAD9J4N8</accession>
<proteinExistence type="inferred from homology"/>
<organism evidence="7 8">
    <name type="scientific">Paralvinella palmiformis</name>
    <dbReference type="NCBI Taxonomy" id="53620"/>
    <lineage>
        <taxon>Eukaryota</taxon>
        <taxon>Metazoa</taxon>
        <taxon>Spiralia</taxon>
        <taxon>Lophotrochozoa</taxon>
        <taxon>Annelida</taxon>
        <taxon>Polychaeta</taxon>
        <taxon>Sedentaria</taxon>
        <taxon>Canalipalpata</taxon>
        <taxon>Terebellida</taxon>
        <taxon>Terebelliformia</taxon>
        <taxon>Alvinellidae</taxon>
        <taxon>Paralvinella</taxon>
    </lineage>
</organism>
<keyword evidence="4 6" id="KW-1133">Transmembrane helix</keyword>
<evidence type="ECO:0000256" key="3">
    <source>
        <dbReference type="ARBA" id="ARBA00022692"/>
    </source>
</evidence>
<evidence type="ECO:0000256" key="5">
    <source>
        <dbReference type="ARBA" id="ARBA00023136"/>
    </source>
</evidence>
<evidence type="ECO:0000313" key="7">
    <source>
        <dbReference type="EMBL" id="KAK2146359.1"/>
    </source>
</evidence>
<dbReference type="Gene3D" id="1.10.1450.10">
    <property type="entry name" value="Tetraspanin"/>
    <property type="match status" value="1"/>
</dbReference>
<evidence type="ECO:0000256" key="2">
    <source>
        <dbReference type="ARBA" id="ARBA00006840"/>
    </source>
</evidence>
<dbReference type="Proteomes" id="UP001208570">
    <property type="component" value="Unassembled WGS sequence"/>
</dbReference>
<dbReference type="PROSITE" id="PS00421">
    <property type="entry name" value="TM4_1"/>
    <property type="match status" value="1"/>
</dbReference>
<comment type="similarity">
    <text evidence="2">Belongs to the tetraspanin (TM4SF) family.</text>
</comment>
<comment type="caution">
    <text evidence="7">The sequence shown here is derived from an EMBL/GenBank/DDBJ whole genome shotgun (WGS) entry which is preliminary data.</text>
</comment>
<evidence type="ECO:0000313" key="8">
    <source>
        <dbReference type="Proteomes" id="UP001208570"/>
    </source>
</evidence>
<dbReference type="PANTHER" id="PTHR19282:SF478">
    <property type="entry name" value="TETRASPANIN"/>
    <property type="match status" value="1"/>
</dbReference>
<gene>
    <name evidence="7" type="ORF">LSH36_614g02016</name>
</gene>
<dbReference type="AlphaFoldDB" id="A0AAD9J4N8"/>
<keyword evidence="3 6" id="KW-0812">Transmembrane</keyword>